<proteinExistence type="predicted"/>
<name>A0A2I4D1E7_AUSLI</name>
<reference evidence="3" key="1">
    <citation type="submission" date="2025-08" db="UniProtKB">
        <authorList>
            <consortium name="RefSeq"/>
        </authorList>
    </citation>
    <scope>IDENTIFICATION</scope>
</reference>
<protein>
    <submittedName>
        <fullName evidence="3">ABC transporter F family member 4</fullName>
    </submittedName>
</protein>
<dbReference type="KEGG" id="alim:106534111"/>
<feature type="compositionally biased region" description="Basic and acidic residues" evidence="1">
    <location>
        <begin position="113"/>
        <end position="125"/>
    </location>
</feature>
<feature type="compositionally biased region" description="Basic and acidic residues" evidence="1">
    <location>
        <begin position="46"/>
        <end position="56"/>
    </location>
</feature>
<dbReference type="AlphaFoldDB" id="A0A2I4D1E7"/>
<evidence type="ECO:0000256" key="1">
    <source>
        <dbReference type="SAM" id="MobiDB-lite"/>
    </source>
</evidence>
<sequence>MRKGKSSSVDQGEGAKEGEEAAEGGEAVEEEEGGADGEAAVATEETNDKSAADKTPAEASGAEAAKEPEETPSDAPVTNGENGCANGTAEENATQNHQEEEEEETTESSLVKKSKEVGGVKDDANAKIINATAAVNSGELECTERDSDEPPHSNKEEADKQQALANISNKQTILNQEVELTQSREEQQEEEESPQNGGCHDAGNSCDQGEWEEEEEEEEEELRKRDLRDAAVAIVQNVMSAATDQLERELCVNNGLNGH</sequence>
<feature type="compositionally biased region" description="Basic and acidic residues" evidence="1">
    <location>
        <begin position="142"/>
        <end position="160"/>
    </location>
</feature>
<dbReference type="RefSeq" id="XP_013886081.1">
    <property type="nucleotide sequence ID" value="XM_014030627.1"/>
</dbReference>
<feature type="compositionally biased region" description="Acidic residues" evidence="1">
    <location>
        <begin position="209"/>
        <end position="220"/>
    </location>
</feature>
<evidence type="ECO:0000313" key="2">
    <source>
        <dbReference type="Proteomes" id="UP000192220"/>
    </source>
</evidence>
<evidence type="ECO:0000313" key="3">
    <source>
        <dbReference type="RefSeq" id="XP_013886081.1"/>
    </source>
</evidence>
<dbReference type="GeneID" id="106534111"/>
<feature type="compositionally biased region" description="Polar residues" evidence="1">
    <location>
        <begin position="1"/>
        <end position="10"/>
    </location>
</feature>
<accession>A0A2I4D1E7</accession>
<organism evidence="2 3">
    <name type="scientific">Austrofundulus limnaeus</name>
    <name type="common">Annual killifish</name>
    <dbReference type="NCBI Taxonomy" id="52670"/>
    <lineage>
        <taxon>Eukaryota</taxon>
        <taxon>Metazoa</taxon>
        <taxon>Chordata</taxon>
        <taxon>Craniata</taxon>
        <taxon>Vertebrata</taxon>
        <taxon>Euteleostomi</taxon>
        <taxon>Actinopterygii</taxon>
        <taxon>Neopterygii</taxon>
        <taxon>Teleostei</taxon>
        <taxon>Neoteleostei</taxon>
        <taxon>Acanthomorphata</taxon>
        <taxon>Ovalentaria</taxon>
        <taxon>Atherinomorphae</taxon>
        <taxon>Cyprinodontiformes</taxon>
        <taxon>Rivulidae</taxon>
        <taxon>Austrofundulus</taxon>
    </lineage>
</organism>
<dbReference type="STRING" id="52670.A0A2I4D1E7"/>
<gene>
    <name evidence="3" type="primary">LOC106534111</name>
</gene>
<feature type="region of interest" description="Disordered" evidence="1">
    <location>
        <begin position="1"/>
        <end position="224"/>
    </location>
</feature>
<dbReference type="InParanoid" id="A0A2I4D1E7"/>
<keyword evidence="2" id="KW-1185">Reference proteome</keyword>
<dbReference type="Proteomes" id="UP000192220">
    <property type="component" value="Unplaced"/>
</dbReference>
<feature type="compositionally biased region" description="Acidic residues" evidence="1">
    <location>
        <begin position="20"/>
        <end position="35"/>
    </location>
</feature>
<dbReference type="OrthoDB" id="8960082at2759"/>
<feature type="compositionally biased region" description="Polar residues" evidence="1">
    <location>
        <begin position="163"/>
        <end position="181"/>
    </location>
</feature>